<proteinExistence type="predicted"/>
<evidence type="ECO:0000256" key="1">
    <source>
        <dbReference type="SAM" id="MobiDB-lite"/>
    </source>
</evidence>
<feature type="region of interest" description="Disordered" evidence="1">
    <location>
        <begin position="1"/>
        <end position="74"/>
    </location>
</feature>
<evidence type="ECO:0000313" key="2">
    <source>
        <dbReference type="EMBL" id="CZR38830.1"/>
    </source>
</evidence>
<protein>
    <submittedName>
        <fullName evidence="2">Uncharacterized protein</fullName>
    </submittedName>
</protein>
<feature type="compositionally biased region" description="Basic and acidic residues" evidence="1">
    <location>
        <begin position="120"/>
        <end position="130"/>
    </location>
</feature>
<dbReference type="Proteomes" id="UP000183971">
    <property type="component" value="Unassembled WGS sequence"/>
</dbReference>
<dbReference type="AlphaFoldDB" id="A0A1L7VH45"/>
<name>A0A1L7VH45_FUSPR</name>
<dbReference type="GeneID" id="42050858"/>
<feature type="compositionally biased region" description="Basic and acidic residues" evidence="1">
    <location>
        <begin position="140"/>
        <end position="163"/>
    </location>
</feature>
<keyword evidence="3" id="KW-1185">Reference proteome</keyword>
<dbReference type="VEuPathDB" id="FungiDB:FPRO_05979"/>
<feature type="compositionally biased region" description="Polar residues" evidence="1">
    <location>
        <begin position="1"/>
        <end position="10"/>
    </location>
</feature>
<feature type="region of interest" description="Disordered" evidence="1">
    <location>
        <begin position="118"/>
        <end position="163"/>
    </location>
</feature>
<dbReference type="EMBL" id="FJOF01000003">
    <property type="protein sequence ID" value="CZR38830.1"/>
    <property type="molecule type" value="Genomic_DNA"/>
</dbReference>
<gene>
    <name evidence="2" type="ORF">FPRO_05979</name>
</gene>
<organism evidence="2 3">
    <name type="scientific">Fusarium proliferatum (strain ET1)</name>
    <name type="common">Orchid endophyte fungus</name>
    <dbReference type="NCBI Taxonomy" id="1227346"/>
    <lineage>
        <taxon>Eukaryota</taxon>
        <taxon>Fungi</taxon>
        <taxon>Dikarya</taxon>
        <taxon>Ascomycota</taxon>
        <taxon>Pezizomycotina</taxon>
        <taxon>Sordariomycetes</taxon>
        <taxon>Hypocreomycetidae</taxon>
        <taxon>Hypocreales</taxon>
        <taxon>Nectriaceae</taxon>
        <taxon>Fusarium</taxon>
        <taxon>Fusarium fujikuroi species complex</taxon>
    </lineage>
</organism>
<accession>A0A1L7VH45</accession>
<reference evidence="3" key="1">
    <citation type="journal article" date="2016" name="Genome Biol. Evol.">
        <title>Comparative 'omics' of the Fusarium fujikuroi species complex highlights differences in genetic potential and metabolite synthesis.</title>
        <authorList>
            <person name="Niehaus E.-M."/>
            <person name="Muensterkoetter M."/>
            <person name="Proctor R.H."/>
            <person name="Brown D.W."/>
            <person name="Sharon A."/>
            <person name="Idan Y."/>
            <person name="Oren-Young L."/>
            <person name="Sieber C.M."/>
            <person name="Novak O."/>
            <person name="Pencik A."/>
            <person name="Tarkowska D."/>
            <person name="Hromadova K."/>
            <person name="Freeman S."/>
            <person name="Maymon M."/>
            <person name="Elazar M."/>
            <person name="Youssef S.A."/>
            <person name="El-Shabrawy E.S.M."/>
            <person name="Shalaby A.B.A."/>
            <person name="Houterman P."/>
            <person name="Brock N.L."/>
            <person name="Burkhardt I."/>
            <person name="Tsavkelova E.A."/>
            <person name="Dickschat J.S."/>
            <person name="Galuszka P."/>
            <person name="Gueldener U."/>
            <person name="Tudzynski B."/>
        </authorList>
    </citation>
    <scope>NUCLEOTIDE SEQUENCE [LARGE SCALE GENOMIC DNA]</scope>
    <source>
        <strain evidence="3">ET1</strain>
    </source>
</reference>
<evidence type="ECO:0000313" key="3">
    <source>
        <dbReference type="Proteomes" id="UP000183971"/>
    </source>
</evidence>
<dbReference type="RefSeq" id="XP_031079423.1">
    <property type="nucleotide sequence ID" value="XM_031229159.1"/>
</dbReference>
<sequence length="163" mass="17624">MTSGIQSAQTPAKRASSSDSSSDEDDASSSTEPDVYEAPASPTKRPKLVKSDDRTSEPPKLPHTSEKQSLDGPQTELVIGVKLTHGDCDTIAQNCQKSELGTPNHAVKAVKKRIKLKVKPRTDPAADAGRHRGPRGIVHHIIEVAKLRGKREKATEDKETKES</sequence>
<comment type="caution">
    <text evidence="2">The sequence shown here is derived from an EMBL/GenBank/DDBJ whole genome shotgun (WGS) entry which is preliminary data.</text>
</comment>